<dbReference type="GeneID" id="73332017"/>
<feature type="compositionally biased region" description="Low complexity" evidence="1">
    <location>
        <begin position="132"/>
        <end position="148"/>
    </location>
</feature>
<comment type="caution">
    <text evidence="2">The sequence shown here is derived from an EMBL/GenBank/DDBJ whole genome shotgun (WGS) entry which is preliminary data.</text>
</comment>
<evidence type="ECO:0000313" key="3">
    <source>
        <dbReference type="Proteomes" id="UP001055115"/>
    </source>
</evidence>
<dbReference type="AlphaFoldDB" id="A0AA37PF30"/>
<evidence type="ECO:0000313" key="2">
    <source>
        <dbReference type="EMBL" id="GKT51034.1"/>
    </source>
</evidence>
<evidence type="ECO:0000256" key="1">
    <source>
        <dbReference type="SAM" id="MobiDB-lite"/>
    </source>
</evidence>
<dbReference type="RefSeq" id="XP_049133384.1">
    <property type="nucleotide sequence ID" value="XM_049277427.1"/>
</dbReference>
<feature type="region of interest" description="Disordered" evidence="1">
    <location>
        <begin position="132"/>
        <end position="154"/>
    </location>
</feature>
<reference evidence="2 3" key="1">
    <citation type="submission" date="2022-03" db="EMBL/GenBank/DDBJ databases">
        <title>Genome data of Colletotrichum spp.</title>
        <authorList>
            <person name="Utami Y.D."/>
            <person name="Hiruma K."/>
        </authorList>
    </citation>
    <scope>NUCLEOTIDE SEQUENCE [LARGE SCALE GENOMIC DNA]</scope>
    <source>
        <strain evidence="2 3">MAFF 239500</strain>
    </source>
</reference>
<name>A0AA37PF30_9PEZI</name>
<protein>
    <submittedName>
        <fullName evidence="2">Uncharacterized protein</fullName>
    </submittedName>
</protein>
<accession>A0AA37PF30</accession>
<organism evidence="2 3">
    <name type="scientific">Colletotrichum spaethianum</name>
    <dbReference type="NCBI Taxonomy" id="700344"/>
    <lineage>
        <taxon>Eukaryota</taxon>
        <taxon>Fungi</taxon>
        <taxon>Dikarya</taxon>
        <taxon>Ascomycota</taxon>
        <taxon>Pezizomycotina</taxon>
        <taxon>Sordariomycetes</taxon>
        <taxon>Hypocreomycetidae</taxon>
        <taxon>Glomerellales</taxon>
        <taxon>Glomerellaceae</taxon>
        <taxon>Colletotrichum</taxon>
        <taxon>Colletotrichum spaethianum species complex</taxon>
    </lineage>
</organism>
<sequence>MDKGTGAANDTQAPSSDDLTAALELDFIASKFVNNNNFDITTFNPHHDELNYDIQNPEPGNIFRNFDIESFHQDAFDLGVAGVGNSDQEVSMSFGDRQPMNGGFDEPDVLMFSEVLRDGEPISHLINQGQNFTTQTSQQTSQHSDPTTPAKIGTRFSSNQYTETNAVQSTAKATAVSSYHVSEGITN</sequence>
<keyword evidence="3" id="KW-1185">Reference proteome</keyword>
<dbReference type="EMBL" id="BQXU01000043">
    <property type="protein sequence ID" value="GKT51034.1"/>
    <property type="molecule type" value="Genomic_DNA"/>
</dbReference>
<dbReference type="Proteomes" id="UP001055115">
    <property type="component" value="Unassembled WGS sequence"/>
</dbReference>
<gene>
    <name evidence="2" type="ORF">ColSpa_11215</name>
</gene>
<proteinExistence type="predicted"/>